<sequence length="285" mass="31902">MSENPSAAQPPAVDRAAFERQLEGLRAREKAHTREGDAIAAARRRLPMVEVAADSPLLGPNGPTTLLDAFEGRRQLIAYYFMWWPGRPAAEQCEGCTWVMSHVGELAYLHSRDITFAVFSQGRNTAYGFAGAQASYDESLRYRAFMGWEMPWYSAQPSLDSLLVGRELGLFHLVCYLRDGDRVFETYWTKRRGAEAVDYSYALMDLTVYGRQEDWEDSPAGWERRGHATRTLGGAPDWPPLLEWPGGRPTAQWPRVAAARPDNLDANANAPAATDRPKTDPGHCH</sequence>
<reference evidence="2 3" key="1">
    <citation type="submission" date="2024-06" db="EMBL/GenBank/DDBJ databases">
        <title>The Natural Products Discovery Center: Release of the First 8490 Sequenced Strains for Exploring Actinobacteria Biosynthetic Diversity.</title>
        <authorList>
            <person name="Kalkreuter E."/>
            <person name="Kautsar S.A."/>
            <person name="Yang D."/>
            <person name="Bader C.D."/>
            <person name="Teijaro C.N."/>
            <person name="Fluegel L."/>
            <person name="Davis C.M."/>
            <person name="Simpson J.R."/>
            <person name="Lauterbach L."/>
            <person name="Steele A.D."/>
            <person name="Gui C."/>
            <person name="Meng S."/>
            <person name="Li G."/>
            <person name="Viehrig K."/>
            <person name="Ye F."/>
            <person name="Su P."/>
            <person name="Kiefer A.F."/>
            <person name="Nichols A."/>
            <person name="Cepeda A.J."/>
            <person name="Yan W."/>
            <person name="Fan B."/>
            <person name="Jiang Y."/>
            <person name="Adhikari A."/>
            <person name="Zheng C.-J."/>
            <person name="Schuster L."/>
            <person name="Cowan T.M."/>
            <person name="Smanski M.J."/>
            <person name="Chevrette M.G."/>
            <person name="De Carvalho L.P.S."/>
            <person name="Shen B."/>
        </authorList>
    </citation>
    <scope>NUCLEOTIDE SEQUENCE [LARGE SCALE GENOMIC DNA]</scope>
    <source>
        <strain evidence="2 3">NPDC048946</strain>
    </source>
</reference>
<dbReference type="Proteomes" id="UP001551482">
    <property type="component" value="Unassembled WGS sequence"/>
</dbReference>
<protein>
    <submittedName>
        <fullName evidence="2">DUF899 family protein</fullName>
    </submittedName>
</protein>
<dbReference type="Pfam" id="PF05988">
    <property type="entry name" value="DUF899"/>
    <property type="match status" value="1"/>
</dbReference>
<evidence type="ECO:0000313" key="2">
    <source>
        <dbReference type="EMBL" id="MEU8137372.1"/>
    </source>
</evidence>
<organism evidence="2 3">
    <name type="scientific">Streptodolium elevatio</name>
    <dbReference type="NCBI Taxonomy" id="3157996"/>
    <lineage>
        <taxon>Bacteria</taxon>
        <taxon>Bacillati</taxon>
        <taxon>Actinomycetota</taxon>
        <taxon>Actinomycetes</taxon>
        <taxon>Kitasatosporales</taxon>
        <taxon>Streptomycetaceae</taxon>
        <taxon>Streptodolium</taxon>
    </lineage>
</organism>
<comment type="caution">
    <text evidence="2">The sequence shown here is derived from an EMBL/GenBank/DDBJ whole genome shotgun (WGS) entry which is preliminary data.</text>
</comment>
<feature type="compositionally biased region" description="Low complexity" evidence="1">
    <location>
        <begin position="258"/>
        <end position="274"/>
    </location>
</feature>
<proteinExistence type="predicted"/>
<keyword evidence="3" id="KW-1185">Reference proteome</keyword>
<feature type="region of interest" description="Disordered" evidence="1">
    <location>
        <begin position="258"/>
        <end position="285"/>
    </location>
</feature>
<dbReference type="RefSeq" id="WP_358359168.1">
    <property type="nucleotide sequence ID" value="NZ_JBEZFP010000086.1"/>
</dbReference>
<evidence type="ECO:0000313" key="3">
    <source>
        <dbReference type="Proteomes" id="UP001551482"/>
    </source>
</evidence>
<accession>A0ABV3DNN4</accession>
<name>A0ABV3DNN4_9ACTN</name>
<dbReference type="EMBL" id="JBEZFP010000086">
    <property type="protein sequence ID" value="MEU8137372.1"/>
    <property type="molecule type" value="Genomic_DNA"/>
</dbReference>
<dbReference type="InterPro" id="IPR010296">
    <property type="entry name" value="DUF899_thioredox"/>
</dbReference>
<feature type="compositionally biased region" description="Basic and acidic residues" evidence="1">
    <location>
        <begin position="275"/>
        <end position="285"/>
    </location>
</feature>
<evidence type="ECO:0000256" key="1">
    <source>
        <dbReference type="SAM" id="MobiDB-lite"/>
    </source>
</evidence>
<gene>
    <name evidence="2" type="ORF">AB0C36_28145</name>
</gene>